<protein>
    <submittedName>
        <fullName evidence="2">Uncharacterized protein</fullName>
    </submittedName>
</protein>
<dbReference type="Proteomes" id="UP001055439">
    <property type="component" value="Chromosome 9"/>
</dbReference>
<keyword evidence="3" id="KW-1185">Reference proteome</keyword>
<evidence type="ECO:0000313" key="3">
    <source>
        <dbReference type="Proteomes" id="UP001055439"/>
    </source>
</evidence>
<name>A0A9E7IGL2_9LILI</name>
<gene>
    <name evidence="2" type="ORF">MUK42_33501</name>
</gene>
<organism evidence="2 3">
    <name type="scientific">Musa troglodytarum</name>
    <name type="common">fe'i banana</name>
    <dbReference type="NCBI Taxonomy" id="320322"/>
    <lineage>
        <taxon>Eukaryota</taxon>
        <taxon>Viridiplantae</taxon>
        <taxon>Streptophyta</taxon>
        <taxon>Embryophyta</taxon>
        <taxon>Tracheophyta</taxon>
        <taxon>Spermatophyta</taxon>
        <taxon>Magnoliopsida</taxon>
        <taxon>Liliopsida</taxon>
        <taxon>Zingiberales</taxon>
        <taxon>Musaceae</taxon>
        <taxon>Musa</taxon>
    </lineage>
</organism>
<feature type="region of interest" description="Disordered" evidence="1">
    <location>
        <begin position="1"/>
        <end position="49"/>
    </location>
</feature>
<evidence type="ECO:0000256" key="1">
    <source>
        <dbReference type="SAM" id="MobiDB-lite"/>
    </source>
</evidence>
<dbReference type="OrthoDB" id="2014701at2759"/>
<dbReference type="AlphaFoldDB" id="A0A9E7IGL2"/>
<reference evidence="2" key="1">
    <citation type="submission" date="2022-05" db="EMBL/GenBank/DDBJ databases">
        <title>The Musa troglodytarum L. genome provides insights into the mechanism of non-climacteric behaviour and enrichment of carotenoids.</title>
        <authorList>
            <person name="Wang J."/>
        </authorList>
    </citation>
    <scope>NUCLEOTIDE SEQUENCE</scope>
    <source>
        <tissue evidence="2">Leaf</tissue>
    </source>
</reference>
<accession>A0A9E7IGL2</accession>
<sequence length="78" mass="8452">MRRPAASSRSFSRTSSVMPSPTPSTPAARLSPPWTSSTRSSARVAPSTGSEAELVLWRCWRWECGSQVLGFCVLCGSF</sequence>
<proteinExistence type="predicted"/>
<feature type="compositionally biased region" description="Low complexity" evidence="1">
    <location>
        <begin position="1"/>
        <end position="33"/>
    </location>
</feature>
<dbReference type="EMBL" id="CP097511">
    <property type="protein sequence ID" value="URE46428.1"/>
    <property type="molecule type" value="Genomic_DNA"/>
</dbReference>
<evidence type="ECO:0000313" key="2">
    <source>
        <dbReference type="EMBL" id="URE46428.1"/>
    </source>
</evidence>